<dbReference type="RefSeq" id="WP_000045419.1">
    <property type="nucleotide sequence ID" value="NZ_AP018677.1"/>
</dbReference>
<name>A0A0F2TX63_VIBCL</name>
<gene>
    <name evidence="4" type="ORF">BC353_00335</name>
    <name evidence="3" type="ORF">D6U24_00415</name>
    <name evidence="1" type="ORF">ERS013165_00100</name>
    <name evidence="5" type="ORF">EYB64_02385</name>
    <name evidence="6" type="ORF">FXF03_12215</name>
    <name evidence="2" type="ORF">KIN13_20795</name>
</gene>
<accession>A0A0F2TX63</accession>
<dbReference type="OMA" id="GPNAHDQ"/>
<reference evidence="2" key="6">
    <citation type="submission" date="2021-05" db="EMBL/GenBank/DDBJ databases">
        <authorList>
            <person name="Stine C."/>
        </authorList>
    </citation>
    <scope>NUCLEOTIDE SEQUENCE</scope>
    <source>
        <strain evidence="2">TDS0091212</strain>
    </source>
</reference>
<evidence type="ECO:0000313" key="7">
    <source>
        <dbReference type="Proteomes" id="UP000044806"/>
    </source>
</evidence>
<dbReference type="Proteomes" id="UP000471242">
    <property type="component" value="Unassembled WGS sequence"/>
</dbReference>
<dbReference type="EMBL" id="SISP01000002">
    <property type="protein sequence ID" value="TBM45763.1"/>
    <property type="molecule type" value="Genomic_DNA"/>
</dbReference>
<dbReference type="Proteomes" id="UP000044806">
    <property type="component" value="Unassembled WGS sequence"/>
</dbReference>
<dbReference type="InterPro" id="IPR015003">
    <property type="entry name" value="DUF1853"/>
</dbReference>
<dbReference type="Proteomes" id="UP001196338">
    <property type="component" value="Unassembled WGS sequence"/>
</dbReference>
<evidence type="ECO:0000313" key="6">
    <source>
        <dbReference type="EMBL" id="TXX65215.1"/>
    </source>
</evidence>
<evidence type="ECO:0000313" key="2">
    <source>
        <dbReference type="EMBL" id="MBS7675831.1"/>
    </source>
</evidence>
<proteinExistence type="predicted"/>
<reference evidence="5 9" key="4">
    <citation type="submission" date="2019-02" db="EMBL/GenBank/DDBJ databases">
        <title>Genomic plasticity associated with the antimicrobial resistance in Vibrio cholerae.</title>
        <authorList>
            <person name="Verma J."/>
            <person name="Bag S."/>
            <person name="Saha B."/>
            <person name="Kumar P."/>
            <person name="Ghosh T.S."/>
            <person name="Dayal M."/>
            <person name="Senapati T."/>
            <person name="Mehra S."/>
            <person name="Dey P."/>
            <person name="Desigamani A."/>
            <person name="Kumar D."/>
            <person name="Rana P."/>
            <person name="Kumar B."/>
            <person name="Maiti T.K."/>
            <person name="Sharma N.C."/>
            <person name="Bhadra R.K."/>
            <person name="Mutreja A."/>
            <person name="Nair G.B."/>
            <person name="Ramamurthy T."/>
            <person name="Das B."/>
        </authorList>
    </citation>
    <scope>NUCLEOTIDE SEQUENCE [LARGE SCALE GENOMIC DNA]</scope>
    <source>
        <strain evidence="5 9">IDH06781</strain>
    </source>
</reference>
<evidence type="ECO:0000313" key="11">
    <source>
        <dbReference type="Proteomes" id="UP000471242"/>
    </source>
</evidence>
<evidence type="ECO:0000313" key="3">
    <source>
        <dbReference type="EMBL" id="MVD21806.1"/>
    </source>
</evidence>
<dbReference type="AlphaFoldDB" id="A0A0F2TX63"/>
<reference evidence="2" key="7">
    <citation type="submission" date="2023-08" db="EMBL/GenBank/DDBJ databases">
        <title>Vibrio cholerae Outbreaks in Tanzania Exemplify Founder Flush: Simultaneous Increases in Population Size and Genetic Diversity.</title>
        <authorList>
            <person name="Debes A.K."/>
            <person name="Mohammed A."/>
            <person name="Maseke I."/>
            <person name="Almeida M."/>
            <person name="Li S."/>
            <person name="Matimba H."/>
            <person name="Joachim A."/>
            <person name="Mizinduko M."/>
            <person name="Nyanga S."/>
            <person name="Kelly M."/>
            <person name="Kachwamba Y."/>
            <person name="Schaffer A.M."/>
            <person name="Nyanga A.S."/>
            <person name="Mghamba J."/>
            <person name="Mosha F.S."/>
            <person name="Sack D.A."/>
            <person name="Stine O.C."/>
        </authorList>
    </citation>
    <scope>NUCLEOTIDE SEQUENCE</scope>
    <source>
        <strain evidence="2">TDS0091212</strain>
    </source>
</reference>
<dbReference type="KEGG" id="vcq:EN18_13565"/>
<dbReference type="Proteomes" id="UP000294145">
    <property type="component" value="Unassembled WGS sequence"/>
</dbReference>
<dbReference type="EMBL" id="JAHBND010001006">
    <property type="protein sequence ID" value="MBS7675831.1"/>
    <property type="molecule type" value="Genomic_DNA"/>
</dbReference>
<reference evidence="6 10" key="5">
    <citation type="submission" date="2019-06" db="EMBL/GenBank/DDBJ databases">
        <title>Vibrio cholerae phylogeny based on whole-genome sequencing reveals genetic diversity and population strucutre.</title>
        <authorList>
            <person name="Zhiqiu Y."/>
            <person name="Bin L."/>
            <person name="Lingyan J."/>
        </authorList>
    </citation>
    <scope>NUCLEOTIDE SEQUENCE [LARGE SCALE GENOMIC DNA]</scope>
    <source>
        <strain evidence="6 10">N2814</strain>
    </source>
</reference>
<dbReference type="EMBL" id="MCBA01000001">
    <property type="protein sequence ID" value="RGP92467.1"/>
    <property type="molecule type" value="Genomic_DNA"/>
</dbReference>
<dbReference type="Proteomes" id="UP000266701">
    <property type="component" value="Unassembled WGS sequence"/>
</dbReference>
<evidence type="ECO:0000313" key="4">
    <source>
        <dbReference type="EMBL" id="RGP92467.1"/>
    </source>
</evidence>
<dbReference type="EMBL" id="QZRB01000001">
    <property type="protein sequence ID" value="MVD21806.1"/>
    <property type="molecule type" value="Genomic_DNA"/>
</dbReference>
<evidence type="ECO:0000313" key="1">
    <source>
        <dbReference type="EMBL" id="CRZ77162.1"/>
    </source>
</evidence>
<evidence type="ECO:0000313" key="9">
    <source>
        <dbReference type="Proteomes" id="UP000294145"/>
    </source>
</evidence>
<evidence type="ECO:0000313" key="10">
    <source>
        <dbReference type="Proteomes" id="UP000323819"/>
    </source>
</evidence>
<dbReference type="EMBL" id="VSIJ01000033">
    <property type="protein sequence ID" value="TXX65215.1"/>
    <property type="molecule type" value="Genomic_DNA"/>
</dbReference>
<dbReference type="Pfam" id="PF08907">
    <property type="entry name" value="DUF1853"/>
    <property type="match status" value="1"/>
</dbReference>
<reference evidence="3 11" key="3">
    <citation type="submission" date="2018-09" db="EMBL/GenBank/DDBJ databases">
        <title>Genomic epidemiology reveals two lineages of Vibrio cholerae that can cause global cholera epidemics despite absence of cholera toxin gene.</title>
        <authorList>
            <person name="Wang H."/>
            <person name="Zen W."/>
            <person name="Yu H."/>
            <person name="Zhang W."/>
            <person name="Pan J."/>
            <person name="Yang C."/>
            <person name="Cui Y."/>
        </authorList>
    </citation>
    <scope>NUCLEOTIDE SEQUENCE [LARGE SCALE GENOMIC DNA]</scope>
    <source>
        <strain evidence="3 11">00-1_S85</strain>
    </source>
</reference>
<dbReference type="Proteomes" id="UP000323819">
    <property type="component" value="Unassembled WGS sequence"/>
</dbReference>
<evidence type="ECO:0000313" key="5">
    <source>
        <dbReference type="EMBL" id="TBM45763.1"/>
    </source>
</evidence>
<reference evidence="4 8" key="2">
    <citation type="journal article" date="2017" name="Emerg. Infect. Dis.">
        <title>Carbapenemase VCC-1-Producing Vibrio cholerae in Coastal Waters of Germany.</title>
        <authorList>
            <person name="Hammerl J.A."/>
            <person name="Jackel C."/>
            <person name="Bortolaia V."/>
            <person name="Schwartz K."/>
            <person name="Bier N."/>
            <person name="Hendriksen R.S."/>
            <person name="Guerra B."/>
            <person name="Strauch E."/>
        </authorList>
    </citation>
    <scope>NUCLEOTIDE SEQUENCE [LARGE SCALE GENOMIC DNA]</scope>
    <source>
        <strain evidence="4 8">VN-2825</strain>
    </source>
</reference>
<sequence length="257" mass="30020">MSKSGGDQMELKHLMDWVIRTPALFQAKAPLVSKAPFSKTTREQWPDYQGNPRLGFLYQHLCAQLFTETPFYNAVSEEIQLINEGKTVGSLDFLAKNRKTEHYEHWEVAVKFYLLHQGCWYGPNAEDRLDIKLDHMLNHQLPLSQHPLFIEQHPLWAGASQHLLMQGRLYTNPFSDEPIPTDCLGYPLNTSQIQGYWCFQREQHLIDEPLYQLEKSDWLTGRKADSEPYTEHADGFVHCQSESGKFWFIVPNQWPQR</sequence>
<organism evidence="5 9">
    <name type="scientific">Vibrio cholerae</name>
    <dbReference type="NCBI Taxonomy" id="666"/>
    <lineage>
        <taxon>Bacteria</taxon>
        <taxon>Pseudomonadati</taxon>
        <taxon>Pseudomonadota</taxon>
        <taxon>Gammaproteobacteria</taxon>
        <taxon>Vibrionales</taxon>
        <taxon>Vibrionaceae</taxon>
        <taxon>Vibrio</taxon>
    </lineage>
</organism>
<protein>
    <submittedName>
        <fullName evidence="5">DUF1853 family protein</fullName>
    </submittedName>
    <submittedName>
        <fullName evidence="1">Domain of uncharacterized function (DUF1853)</fullName>
    </submittedName>
    <submittedName>
        <fullName evidence="4">Type II citrate synthase</fullName>
    </submittedName>
</protein>
<evidence type="ECO:0000313" key="8">
    <source>
        <dbReference type="Proteomes" id="UP000266701"/>
    </source>
</evidence>
<reference evidence="1 7" key="1">
    <citation type="submission" date="2015-07" db="EMBL/GenBank/DDBJ databases">
        <authorList>
            <consortium name="Pathogen Informatics"/>
        </authorList>
    </citation>
    <scope>NUCLEOTIDE SEQUENCE [LARGE SCALE GENOMIC DNA]</scope>
    <source>
        <strain evidence="1 7">A51</strain>
    </source>
</reference>
<dbReference type="EMBL" id="CWOW01000001">
    <property type="protein sequence ID" value="CRZ77162.1"/>
    <property type="molecule type" value="Genomic_DNA"/>
</dbReference>